<feature type="domain" description="SWIM-type" evidence="1">
    <location>
        <begin position="132"/>
        <end position="162"/>
    </location>
</feature>
<comment type="caution">
    <text evidence="2">The sequence shown here is derived from an EMBL/GenBank/DDBJ whole genome shotgun (WGS) entry which is preliminary data.</text>
</comment>
<evidence type="ECO:0000259" key="1">
    <source>
        <dbReference type="PROSITE" id="PS50966"/>
    </source>
</evidence>
<proteinExistence type="predicted"/>
<reference evidence="2" key="2">
    <citation type="journal article" date="2014" name="ISME J.">
        <title>Microbial stratification in low pH oxic and suboxic macroscopic growths along an acid mine drainage.</title>
        <authorList>
            <person name="Mendez-Garcia C."/>
            <person name="Mesa V."/>
            <person name="Sprenger R.R."/>
            <person name="Richter M."/>
            <person name="Diez M.S."/>
            <person name="Solano J."/>
            <person name="Bargiela R."/>
            <person name="Golyshina O.V."/>
            <person name="Manteca A."/>
            <person name="Ramos J.L."/>
            <person name="Gallego J.R."/>
            <person name="Llorente I."/>
            <person name="Martins Dos Santos V.A."/>
            <person name="Jensen O.N."/>
            <person name="Pelaez A.I."/>
            <person name="Sanchez J."/>
            <person name="Ferrer M."/>
        </authorList>
    </citation>
    <scope>NUCLEOTIDE SEQUENCE</scope>
</reference>
<dbReference type="AlphaFoldDB" id="T0ZHN8"/>
<evidence type="ECO:0000313" key="2">
    <source>
        <dbReference type="EMBL" id="EQD47821.1"/>
    </source>
</evidence>
<dbReference type="EMBL" id="AUZY01007945">
    <property type="protein sequence ID" value="EQD47821.1"/>
    <property type="molecule type" value="Genomic_DNA"/>
</dbReference>
<dbReference type="PROSITE" id="PS50966">
    <property type="entry name" value="ZF_SWIM"/>
    <property type="match status" value="1"/>
</dbReference>
<dbReference type="PANTHER" id="PTHR38133">
    <property type="entry name" value="SLR1429 PROTEIN"/>
    <property type="match status" value="1"/>
</dbReference>
<dbReference type="PANTHER" id="PTHR38133:SF1">
    <property type="entry name" value="SLR1429 PROTEIN"/>
    <property type="match status" value="1"/>
</dbReference>
<sequence>MTPRDWEGWTTGRRKAPIGPARRGARFGVSWWGKAWVEALEQRARLDPNRLPRGRTYARSGAVGELEVSPGEVRALVQGSRARPYSVRLRVREFTPDEWARASAAIAARAAHAAALLDGTLEPGIVPELTGQGVSLLPAAGELGPSCSCPDWADPCKHAAAVCY</sequence>
<protein>
    <submittedName>
        <fullName evidence="2">Zinc finger SWIM domain protein</fullName>
    </submittedName>
</protein>
<dbReference type="InterPro" id="IPR007527">
    <property type="entry name" value="Znf_SWIM"/>
</dbReference>
<dbReference type="GO" id="GO:0008270">
    <property type="term" value="F:zinc ion binding"/>
    <property type="evidence" value="ECO:0007669"/>
    <property type="project" value="InterPro"/>
</dbReference>
<reference evidence="2" key="1">
    <citation type="submission" date="2013-08" db="EMBL/GenBank/DDBJ databases">
        <authorList>
            <person name="Mendez C."/>
            <person name="Richter M."/>
            <person name="Ferrer M."/>
            <person name="Sanchez J."/>
        </authorList>
    </citation>
    <scope>NUCLEOTIDE SEQUENCE</scope>
</reference>
<feature type="non-terminal residue" evidence="2">
    <location>
        <position position="164"/>
    </location>
</feature>
<accession>T0ZHN8</accession>
<dbReference type="Pfam" id="PF04434">
    <property type="entry name" value="SWIM"/>
    <property type="match status" value="1"/>
</dbReference>
<organism evidence="2">
    <name type="scientific">mine drainage metagenome</name>
    <dbReference type="NCBI Taxonomy" id="410659"/>
    <lineage>
        <taxon>unclassified sequences</taxon>
        <taxon>metagenomes</taxon>
        <taxon>ecological metagenomes</taxon>
    </lineage>
</organism>
<name>T0ZHN8_9ZZZZ</name>
<gene>
    <name evidence="2" type="ORF">B1B_12152</name>
</gene>